<feature type="transmembrane region" description="Helical" evidence="11">
    <location>
        <begin position="122"/>
        <end position="142"/>
    </location>
</feature>
<evidence type="ECO:0000256" key="10">
    <source>
        <dbReference type="ARBA" id="ARBA00039918"/>
    </source>
</evidence>
<evidence type="ECO:0000256" key="4">
    <source>
        <dbReference type="ARBA" id="ARBA00022475"/>
    </source>
</evidence>
<keyword evidence="8 11" id="KW-0472">Membrane</keyword>
<evidence type="ECO:0000256" key="7">
    <source>
        <dbReference type="ARBA" id="ARBA00022989"/>
    </source>
</evidence>
<dbReference type="Pfam" id="PF07690">
    <property type="entry name" value="MFS_1"/>
    <property type="match status" value="1"/>
</dbReference>
<comment type="function">
    <text evidence="9">May be a proton symporter involved in the uptake of osmolytes such as proline and glycine betaine.</text>
</comment>
<dbReference type="InterPro" id="IPR020846">
    <property type="entry name" value="MFS_dom"/>
</dbReference>
<protein>
    <recommendedName>
        <fullName evidence="10">Putative proline/betaine transporter</fullName>
    </recommendedName>
</protein>
<evidence type="ECO:0000313" key="14">
    <source>
        <dbReference type="Proteomes" id="UP000199147"/>
    </source>
</evidence>
<dbReference type="InterPro" id="IPR011701">
    <property type="entry name" value="MFS"/>
</dbReference>
<keyword evidence="7 11" id="KW-1133">Transmembrane helix</keyword>
<reference evidence="14" key="1">
    <citation type="submission" date="2015-07" db="EMBL/GenBank/DDBJ databases">
        <authorList>
            <person name="Urmite Genomes"/>
        </authorList>
    </citation>
    <scope>NUCLEOTIDE SEQUENCE [LARGE SCALE GENOMIC DNA]</scope>
    <source>
        <strain evidence="14">type strain: ATCC 49404</strain>
    </source>
</reference>
<dbReference type="SUPFAM" id="SSF103473">
    <property type="entry name" value="MFS general substrate transporter"/>
    <property type="match status" value="1"/>
</dbReference>
<accession>A0A0H5RLJ3</accession>
<sequence>MTQQDQIDGEPSSVATPEANPMKRVAFASFVGTAIEFYDFYIYGTAAALIFPHVFFPNMGPTMATISSLATFAVAFLSRPIGAAVFGHFGDRLGRKKTLIATLLIMGLSTVCVGLVPSAATIGIAAPIILLILRLLQGFAVGGEWAGSALLSAEYAPVGKRGMYGMFTQLGAGAGLAVSNLVVFTVSVTIGEKSAVFLEWAWRLPFLFSAVLLVVALYVRLSIDETPVFAREQVTGGVPKAPLSELFRTQTRQVALAAGCMVGIFTMSFLGGTYLMSYASTRIGHPRSLILGVGVLAGISLMIFSAISAVLCDRYGRRRVILAGFALALPWAFVVMPLIDSGSPVGFAVAIAGIFCIFGLSYGPIGSFLPEIFATRYRYTGAGLSFNLAGIVGGAIPPLVAGVLVATLGSWAVGAMMAVFVVVSIISTVLLPETKGTELDAVLSDSAR</sequence>
<feature type="transmembrane region" description="Helical" evidence="11">
    <location>
        <begin position="25"/>
        <end position="51"/>
    </location>
</feature>
<dbReference type="Proteomes" id="UP000199147">
    <property type="component" value="Unassembled WGS sequence"/>
</dbReference>
<evidence type="ECO:0000256" key="5">
    <source>
        <dbReference type="ARBA" id="ARBA00022692"/>
    </source>
</evidence>
<dbReference type="OrthoDB" id="8953821at2"/>
<feature type="transmembrane region" description="Helical" evidence="11">
    <location>
        <begin position="345"/>
        <end position="363"/>
    </location>
</feature>
<feature type="transmembrane region" description="Helical" evidence="11">
    <location>
        <begin position="320"/>
        <end position="339"/>
    </location>
</feature>
<dbReference type="PROSITE" id="PS00217">
    <property type="entry name" value="SUGAR_TRANSPORT_2"/>
    <property type="match status" value="1"/>
</dbReference>
<keyword evidence="3" id="KW-0813">Transport</keyword>
<dbReference type="PROSITE" id="PS50850">
    <property type="entry name" value="MFS"/>
    <property type="match status" value="1"/>
</dbReference>
<feature type="transmembrane region" description="Helical" evidence="11">
    <location>
        <begin position="289"/>
        <end position="311"/>
    </location>
</feature>
<keyword evidence="14" id="KW-1185">Reference proteome</keyword>
<feature type="domain" description="Major facilitator superfamily (MFS) profile" evidence="12">
    <location>
        <begin position="25"/>
        <end position="435"/>
    </location>
</feature>
<dbReference type="STRING" id="146018.BN2156_01506"/>
<keyword evidence="4" id="KW-1003">Cell membrane</keyword>
<feature type="transmembrane region" description="Helical" evidence="11">
    <location>
        <begin position="98"/>
        <end position="116"/>
    </location>
</feature>
<dbReference type="GO" id="GO:0015293">
    <property type="term" value="F:symporter activity"/>
    <property type="evidence" value="ECO:0007669"/>
    <property type="project" value="UniProtKB-KW"/>
</dbReference>
<evidence type="ECO:0000256" key="11">
    <source>
        <dbReference type="SAM" id="Phobius"/>
    </source>
</evidence>
<comment type="similarity">
    <text evidence="2">Belongs to the major facilitator superfamily. Metabolite:H+ Symporter (MHS) family (TC 2.A.1.6) family.</text>
</comment>
<evidence type="ECO:0000256" key="6">
    <source>
        <dbReference type="ARBA" id="ARBA00022847"/>
    </source>
</evidence>
<dbReference type="EMBL" id="CWKH01000001">
    <property type="protein sequence ID" value="CRZ14656.1"/>
    <property type="molecule type" value="Genomic_DNA"/>
</dbReference>
<dbReference type="AlphaFoldDB" id="A0A0H5RLJ3"/>
<keyword evidence="5 11" id="KW-0812">Transmembrane</keyword>
<feature type="transmembrane region" description="Helical" evidence="11">
    <location>
        <begin position="384"/>
        <end position="405"/>
    </location>
</feature>
<proteinExistence type="inferred from homology"/>
<feature type="transmembrane region" description="Helical" evidence="11">
    <location>
        <begin position="254"/>
        <end position="277"/>
    </location>
</feature>
<evidence type="ECO:0000256" key="8">
    <source>
        <dbReference type="ARBA" id="ARBA00023136"/>
    </source>
</evidence>
<evidence type="ECO:0000256" key="3">
    <source>
        <dbReference type="ARBA" id="ARBA00022448"/>
    </source>
</evidence>
<dbReference type="PANTHER" id="PTHR43045">
    <property type="entry name" value="SHIKIMATE TRANSPORTER"/>
    <property type="match status" value="1"/>
</dbReference>
<dbReference type="InterPro" id="IPR036259">
    <property type="entry name" value="MFS_trans_sf"/>
</dbReference>
<feature type="transmembrane region" description="Helical" evidence="11">
    <location>
        <begin position="63"/>
        <end position="86"/>
    </location>
</feature>
<gene>
    <name evidence="13" type="ORF">BN2156_01506</name>
</gene>
<feature type="transmembrane region" description="Helical" evidence="11">
    <location>
        <begin position="411"/>
        <end position="431"/>
    </location>
</feature>
<name>A0A0H5RLJ3_9MYCO</name>
<evidence type="ECO:0000313" key="13">
    <source>
        <dbReference type="EMBL" id="CRZ14656.1"/>
    </source>
</evidence>
<organism evidence="13 14">
    <name type="scientific">Mycolicibacterium neworleansense</name>
    <dbReference type="NCBI Taxonomy" id="146018"/>
    <lineage>
        <taxon>Bacteria</taxon>
        <taxon>Bacillati</taxon>
        <taxon>Actinomycetota</taxon>
        <taxon>Actinomycetes</taxon>
        <taxon>Mycobacteriales</taxon>
        <taxon>Mycobacteriaceae</taxon>
        <taxon>Mycolicibacterium</taxon>
    </lineage>
</organism>
<dbReference type="Gene3D" id="1.20.1250.20">
    <property type="entry name" value="MFS general substrate transporter like domains"/>
    <property type="match status" value="1"/>
</dbReference>
<dbReference type="PANTHER" id="PTHR43045:SF2">
    <property type="entry name" value="INNER MEMBRANE METABOLITE TRANSPORT PROTEIN YHJE"/>
    <property type="match status" value="1"/>
</dbReference>
<dbReference type="InterPro" id="IPR005829">
    <property type="entry name" value="Sugar_transporter_CS"/>
</dbReference>
<dbReference type="GO" id="GO:0005886">
    <property type="term" value="C:plasma membrane"/>
    <property type="evidence" value="ECO:0007669"/>
    <property type="project" value="UniProtKB-SubCell"/>
</dbReference>
<evidence type="ECO:0000259" key="12">
    <source>
        <dbReference type="PROSITE" id="PS50850"/>
    </source>
</evidence>
<dbReference type="FunFam" id="1.20.1250.20:FF:000001">
    <property type="entry name" value="Dicarboxylate MFS transporter"/>
    <property type="match status" value="1"/>
</dbReference>
<evidence type="ECO:0000256" key="2">
    <source>
        <dbReference type="ARBA" id="ARBA00008240"/>
    </source>
</evidence>
<comment type="subcellular location">
    <subcellularLocation>
        <location evidence="1">Cell membrane</location>
        <topology evidence="1">Multi-pass membrane protein</topology>
    </subcellularLocation>
</comment>
<evidence type="ECO:0000256" key="1">
    <source>
        <dbReference type="ARBA" id="ARBA00004651"/>
    </source>
</evidence>
<feature type="transmembrane region" description="Helical" evidence="11">
    <location>
        <begin position="163"/>
        <end position="188"/>
    </location>
</feature>
<feature type="transmembrane region" description="Helical" evidence="11">
    <location>
        <begin position="200"/>
        <end position="221"/>
    </location>
</feature>
<dbReference type="RefSeq" id="WP_090511941.1">
    <property type="nucleotide sequence ID" value="NZ_CWKH01000001.1"/>
</dbReference>
<keyword evidence="6" id="KW-0769">Symport</keyword>
<dbReference type="CDD" id="cd17369">
    <property type="entry name" value="MFS_ShiA_like"/>
    <property type="match status" value="1"/>
</dbReference>
<evidence type="ECO:0000256" key="9">
    <source>
        <dbReference type="ARBA" id="ARBA00037295"/>
    </source>
</evidence>